<sequence length="383" mass="42577">MSSPVPPVSVVVLAKDEKRCIARCLDSVAGRGFDRIVVLDTGSADGTIELVREYRKVGVELLSMPWTGSFADARNHGIDVVGTGWIVFLDADEWFAPDAAERLIARLQELAVTSVPPGAAFAPVILDVDRGSWVDQVPRVFLVESGIRYRGTVHEYPVVAGDRDTPIELYRVDVEIRHDGYTPEVVYGKRKTERNIALLDLARAGAPDDPRWLYFTVHDGLPFLQASRLIRFCEELEELAARRSRTGDHLPPVHYLRRALPLACQGLGFQGDWDTVDRYCLRIDELDGGGSPDAQYLRAMAEVADGVATTRTLKETIAIRRADESLLKSTLCRSGRHLDAAIAALLECRGGADDAERYRAICDRWDDMFFEGSRLRTPQAVLL</sequence>
<dbReference type="Pfam" id="PF00535">
    <property type="entry name" value="Glycos_transf_2"/>
    <property type="match status" value="1"/>
</dbReference>
<keyword evidence="2" id="KW-0328">Glycosyltransferase</keyword>
<proteinExistence type="predicted"/>
<keyword evidence="3" id="KW-1185">Reference proteome</keyword>
<dbReference type="GO" id="GO:0016757">
    <property type="term" value="F:glycosyltransferase activity"/>
    <property type="evidence" value="ECO:0007669"/>
    <property type="project" value="UniProtKB-KW"/>
</dbReference>
<dbReference type="EC" id="2.4.-.-" evidence="2"/>
<organism evidence="2 3">
    <name type="scientific">Amycolatopsis mongoliensis</name>
    <dbReference type="NCBI Taxonomy" id="715475"/>
    <lineage>
        <taxon>Bacteria</taxon>
        <taxon>Bacillati</taxon>
        <taxon>Actinomycetota</taxon>
        <taxon>Actinomycetes</taxon>
        <taxon>Pseudonocardiales</taxon>
        <taxon>Pseudonocardiaceae</taxon>
        <taxon>Amycolatopsis</taxon>
    </lineage>
</organism>
<evidence type="ECO:0000259" key="1">
    <source>
        <dbReference type="Pfam" id="PF00535"/>
    </source>
</evidence>
<dbReference type="Proteomes" id="UP001239397">
    <property type="component" value="Chromosome"/>
</dbReference>
<accession>A0A9Y2JI62</accession>
<gene>
    <name evidence="2" type="ORF">QRX60_27415</name>
</gene>
<keyword evidence="2" id="KW-0808">Transferase</keyword>
<dbReference type="Gene3D" id="3.90.550.10">
    <property type="entry name" value="Spore Coat Polysaccharide Biosynthesis Protein SpsA, Chain A"/>
    <property type="match status" value="1"/>
</dbReference>
<reference evidence="2 3" key="1">
    <citation type="submission" date="2023-06" db="EMBL/GenBank/DDBJ databases">
        <authorList>
            <person name="Oyuntsetseg B."/>
            <person name="Kim S.B."/>
        </authorList>
    </citation>
    <scope>NUCLEOTIDE SEQUENCE [LARGE SCALE GENOMIC DNA]</scope>
    <source>
        <strain evidence="2 3">4-36</strain>
    </source>
</reference>
<dbReference type="InterPro" id="IPR001173">
    <property type="entry name" value="Glyco_trans_2-like"/>
</dbReference>
<dbReference type="RefSeq" id="WP_285994309.1">
    <property type="nucleotide sequence ID" value="NZ_CP127295.1"/>
</dbReference>
<dbReference type="PANTHER" id="PTHR43630:SF2">
    <property type="entry name" value="GLYCOSYLTRANSFERASE"/>
    <property type="match status" value="1"/>
</dbReference>
<dbReference type="InterPro" id="IPR029044">
    <property type="entry name" value="Nucleotide-diphossugar_trans"/>
</dbReference>
<dbReference type="EMBL" id="CP127295">
    <property type="protein sequence ID" value="WIX97816.1"/>
    <property type="molecule type" value="Genomic_DNA"/>
</dbReference>
<name>A0A9Y2JI62_9PSEU</name>
<dbReference type="PANTHER" id="PTHR43630">
    <property type="entry name" value="POLY-BETA-1,6-N-ACETYL-D-GLUCOSAMINE SYNTHASE"/>
    <property type="match status" value="1"/>
</dbReference>
<protein>
    <submittedName>
        <fullName evidence="2">Glycosyltransferase</fullName>
        <ecNumber evidence="2">2.4.-.-</ecNumber>
    </submittedName>
</protein>
<dbReference type="AlphaFoldDB" id="A0A9Y2JI62"/>
<feature type="domain" description="Glycosyltransferase 2-like" evidence="1">
    <location>
        <begin position="9"/>
        <end position="110"/>
    </location>
</feature>
<dbReference type="KEGG" id="amog:QRX60_27415"/>
<dbReference type="SUPFAM" id="SSF53448">
    <property type="entry name" value="Nucleotide-diphospho-sugar transferases"/>
    <property type="match status" value="1"/>
</dbReference>
<evidence type="ECO:0000313" key="2">
    <source>
        <dbReference type="EMBL" id="WIX97816.1"/>
    </source>
</evidence>
<evidence type="ECO:0000313" key="3">
    <source>
        <dbReference type="Proteomes" id="UP001239397"/>
    </source>
</evidence>